<evidence type="ECO:0000313" key="7">
    <source>
        <dbReference type="Proteomes" id="UP000006038"/>
    </source>
</evidence>
<keyword evidence="4" id="KW-0472">Membrane</keyword>
<evidence type="ECO:0000256" key="3">
    <source>
        <dbReference type="ARBA" id="ARBA00022989"/>
    </source>
</evidence>
<dbReference type="HOGENOM" id="CLU_2531672_0_0_1"/>
<organism evidence="6">
    <name type="scientific">Oryza brachyantha</name>
    <name type="common">malo sina</name>
    <dbReference type="NCBI Taxonomy" id="4533"/>
    <lineage>
        <taxon>Eukaryota</taxon>
        <taxon>Viridiplantae</taxon>
        <taxon>Streptophyta</taxon>
        <taxon>Embryophyta</taxon>
        <taxon>Tracheophyta</taxon>
        <taxon>Spermatophyta</taxon>
        <taxon>Magnoliopsida</taxon>
        <taxon>Liliopsida</taxon>
        <taxon>Poales</taxon>
        <taxon>Poaceae</taxon>
        <taxon>BOP clade</taxon>
        <taxon>Oryzoideae</taxon>
        <taxon>Oryzeae</taxon>
        <taxon>Oryzinae</taxon>
        <taxon>Oryza</taxon>
    </lineage>
</organism>
<dbReference type="STRING" id="4533.J3L0X6"/>
<keyword evidence="7" id="KW-1185">Reference proteome</keyword>
<evidence type="ECO:0000313" key="6">
    <source>
        <dbReference type="EnsemblPlants" id="OB01G28820.1"/>
    </source>
</evidence>
<evidence type="ECO:0000256" key="2">
    <source>
        <dbReference type="ARBA" id="ARBA00022692"/>
    </source>
</evidence>
<comment type="subcellular location">
    <subcellularLocation>
        <location evidence="1">Membrane</location>
        <topology evidence="1">Multi-pass membrane protein</topology>
    </subcellularLocation>
</comment>
<accession>J3L0X6</accession>
<name>J3L0X6_ORYBR</name>
<dbReference type="PANTHER" id="PTHR23515">
    <property type="entry name" value="HIGH-AFFINITY NITRATE TRANSPORTER 2.3"/>
    <property type="match status" value="1"/>
</dbReference>
<reference evidence="6" key="1">
    <citation type="journal article" date="2013" name="Nat. Commun.">
        <title>Whole-genome sequencing of Oryza brachyantha reveals mechanisms underlying Oryza genome evolution.</title>
        <authorList>
            <person name="Chen J."/>
            <person name="Huang Q."/>
            <person name="Gao D."/>
            <person name="Wang J."/>
            <person name="Lang Y."/>
            <person name="Liu T."/>
            <person name="Li B."/>
            <person name="Bai Z."/>
            <person name="Luis Goicoechea J."/>
            <person name="Liang C."/>
            <person name="Chen C."/>
            <person name="Zhang W."/>
            <person name="Sun S."/>
            <person name="Liao Y."/>
            <person name="Zhang X."/>
            <person name="Yang L."/>
            <person name="Song C."/>
            <person name="Wang M."/>
            <person name="Shi J."/>
            <person name="Liu G."/>
            <person name="Liu J."/>
            <person name="Zhou H."/>
            <person name="Zhou W."/>
            <person name="Yu Q."/>
            <person name="An N."/>
            <person name="Chen Y."/>
            <person name="Cai Q."/>
            <person name="Wang B."/>
            <person name="Liu B."/>
            <person name="Min J."/>
            <person name="Huang Y."/>
            <person name="Wu H."/>
            <person name="Li Z."/>
            <person name="Zhang Y."/>
            <person name="Yin Y."/>
            <person name="Song W."/>
            <person name="Jiang J."/>
            <person name="Jackson S.A."/>
            <person name="Wing R.A."/>
            <person name="Wang J."/>
            <person name="Chen M."/>
        </authorList>
    </citation>
    <scope>NUCLEOTIDE SEQUENCE [LARGE SCALE GENOMIC DNA]</scope>
    <source>
        <strain evidence="6">cv. IRGC 101232</strain>
    </source>
</reference>
<keyword evidence="3" id="KW-1133">Transmembrane helix</keyword>
<feature type="region of interest" description="Disordered" evidence="5">
    <location>
        <begin position="62"/>
        <end position="87"/>
    </location>
</feature>
<evidence type="ECO:0000256" key="5">
    <source>
        <dbReference type="SAM" id="MobiDB-lite"/>
    </source>
</evidence>
<dbReference type="Gramene" id="OB01G28820.1">
    <property type="protein sequence ID" value="OB01G28820.1"/>
    <property type="gene ID" value="OB01G28820"/>
</dbReference>
<dbReference type="OrthoDB" id="434240at2759"/>
<sequence length="87" mass="8928">MTASGGAVGAIATNRLFFSGSRYTVEEAISCTGVTSLLCTLPVALIHFPRYGSMLCGPSPTIDGGGGGGDDHDDDDVDADDDYVLLK</sequence>
<dbReference type="OMA" id="IHFPRYG"/>
<protein>
    <submittedName>
        <fullName evidence="6">Uncharacterized protein</fullName>
    </submittedName>
</protein>
<evidence type="ECO:0000256" key="1">
    <source>
        <dbReference type="ARBA" id="ARBA00004141"/>
    </source>
</evidence>
<dbReference type="InterPro" id="IPR044772">
    <property type="entry name" value="NO3_transporter"/>
</dbReference>
<reference evidence="6" key="2">
    <citation type="submission" date="2013-04" db="UniProtKB">
        <authorList>
            <consortium name="EnsemblPlants"/>
        </authorList>
    </citation>
    <scope>IDENTIFICATION</scope>
</reference>
<keyword evidence="2" id="KW-0812">Transmembrane</keyword>
<dbReference type="EnsemblPlants" id="OB01G28820.1">
    <property type="protein sequence ID" value="OB01G28820.1"/>
    <property type="gene ID" value="OB01G28820"/>
</dbReference>
<dbReference type="eggNOG" id="ENOG502R19F">
    <property type="taxonomic scope" value="Eukaryota"/>
</dbReference>
<feature type="compositionally biased region" description="Acidic residues" evidence="5">
    <location>
        <begin position="71"/>
        <end position="87"/>
    </location>
</feature>
<dbReference type="AlphaFoldDB" id="J3L0X6"/>
<evidence type="ECO:0000256" key="4">
    <source>
        <dbReference type="ARBA" id="ARBA00023136"/>
    </source>
</evidence>
<dbReference type="KEGG" id="obr:107304901"/>
<dbReference type="Proteomes" id="UP000006038">
    <property type="component" value="Chromosome 1"/>
</dbReference>
<dbReference type="GO" id="GO:0016020">
    <property type="term" value="C:membrane"/>
    <property type="evidence" value="ECO:0007669"/>
    <property type="project" value="UniProtKB-SubCell"/>
</dbReference>
<proteinExistence type="predicted"/>
<dbReference type="GO" id="GO:0015112">
    <property type="term" value="F:nitrate transmembrane transporter activity"/>
    <property type="evidence" value="ECO:0007669"/>
    <property type="project" value="InterPro"/>
</dbReference>
<dbReference type="GeneID" id="107304901"/>